<proteinExistence type="predicted"/>
<dbReference type="EMBL" id="JAYMYR010000006">
    <property type="protein sequence ID" value="KAK7358030.1"/>
    <property type="molecule type" value="Genomic_DNA"/>
</dbReference>
<name>A0AAN9MNK3_PHACN</name>
<dbReference type="PROSITE" id="PS00028">
    <property type="entry name" value="ZINC_FINGER_C2H2_1"/>
    <property type="match status" value="1"/>
</dbReference>
<gene>
    <name evidence="3" type="ORF">VNO80_17329</name>
</gene>
<feature type="region of interest" description="Disordered" evidence="1">
    <location>
        <begin position="222"/>
        <end position="247"/>
    </location>
</feature>
<evidence type="ECO:0000313" key="4">
    <source>
        <dbReference type="Proteomes" id="UP001374584"/>
    </source>
</evidence>
<dbReference type="Proteomes" id="UP001374584">
    <property type="component" value="Unassembled WGS sequence"/>
</dbReference>
<feature type="domain" description="C2H2-type" evidence="2">
    <location>
        <begin position="166"/>
        <end position="187"/>
    </location>
</feature>
<reference evidence="3 4" key="1">
    <citation type="submission" date="2024-01" db="EMBL/GenBank/DDBJ databases">
        <title>The genomes of 5 underutilized Papilionoideae crops provide insights into root nodulation and disease resistanc.</title>
        <authorList>
            <person name="Jiang F."/>
        </authorList>
    </citation>
    <scope>NUCLEOTIDE SEQUENCE [LARGE SCALE GENOMIC DNA]</scope>
    <source>
        <strain evidence="3">JINMINGXINNONG_FW02</strain>
        <tissue evidence="3">Leaves</tissue>
    </source>
</reference>
<comment type="caution">
    <text evidence="3">The sequence shown here is derived from an EMBL/GenBank/DDBJ whole genome shotgun (WGS) entry which is preliminary data.</text>
</comment>
<feature type="region of interest" description="Disordered" evidence="1">
    <location>
        <begin position="415"/>
        <end position="447"/>
    </location>
</feature>
<feature type="compositionally biased region" description="Pro residues" evidence="1">
    <location>
        <begin position="415"/>
        <end position="429"/>
    </location>
</feature>
<dbReference type="InterPro" id="IPR013087">
    <property type="entry name" value="Znf_C2H2_type"/>
</dbReference>
<organism evidence="3 4">
    <name type="scientific">Phaseolus coccineus</name>
    <name type="common">Scarlet runner bean</name>
    <name type="synonym">Phaseolus multiflorus</name>
    <dbReference type="NCBI Taxonomy" id="3886"/>
    <lineage>
        <taxon>Eukaryota</taxon>
        <taxon>Viridiplantae</taxon>
        <taxon>Streptophyta</taxon>
        <taxon>Embryophyta</taxon>
        <taxon>Tracheophyta</taxon>
        <taxon>Spermatophyta</taxon>
        <taxon>Magnoliopsida</taxon>
        <taxon>eudicotyledons</taxon>
        <taxon>Gunneridae</taxon>
        <taxon>Pentapetalae</taxon>
        <taxon>rosids</taxon>
        <taxon>fabids</taxon>
        <taxon>Fabales</taxon>
        <taxon>Fabaceae</taxon>
        <taxon>Papilionoideae</taxon>
        <taxon>50 kb inversion clade</taxon>
        <taxon>NPAAA clade</taxon>
        <taxon>indigoferoid/millettioid clade</taxon>
        <taxon>Phaseoleae</taxon>
        <taxon>Phaseolus</taxon>
    </lineage>
</organism>
<feature type="compositionally biased region" description="Pro residues" evidence="1">
    <location>
        <begin position="231"/>
        <end position="245"/>
    </location>
</feature>
<evidence type="ECO:0000259" key="2">
    <source>
        <dbReference type="PROSITE" id="PS00028"/>
    </source>
</evidence>
<evidence type="ECO:0000313" key="3">
    <source>
        <dbReference type="EMBL" id="KAK7358030.1"/>
    </source>
</evidence>
<protein>
    <recommendedName>
        <fullName evidence="2">C2H2-type domain-containing protein</fullName>
    </recommendedName>
</protein>
<feature type="region of interest" description="Disordered" evidence="1">
    <location>
        <begin position="40"/>
        <end position="66"/>
    </location>
</feature>
<evidence type="ECO:0000256" key="1">
    <source>
        <dbReference type="SAM" id="MobiDB-lite"/>
    </source>
</evidence>
<accession>A0AAN9MNK3</accession>
<sequence>MALNSPCLGSNPITPNLASWVKGNGQLGLNQRVNELRKTSMMGSREGSWGNVHPRETMDVAAPPPPRITTVKASDFLKEQLLRVPALAPKHMGCGGSSSLNPVRAPAPAMRFHRFLDDFGTGSSEKSCMQKPSEAAVVKKVRNRVQKKYDGRIHSYPHKKNGPYTCPKCKGVFATSQIFASHVSSIHYKFESRSEKKKRLMARYYKRNPTVQWVNGKLSILWGDNKNSGNAPPPPPPPPPPPHPPQVRVFAKTECVEEFPSPPPPPPLFGKPIPTAIVFGKPILPSFGLGMPIPPPVVFGKPISTPSLVVGKPVSPPSLVVGKPVSPPPPPPPLVVGKPISPSSLVFGKPVSPPPPPPPLVVGKPISPSSLVFGKPVSPRHGFGMPIPPPPGFGNAVPPPPGFGNAVPPPLGFGNPVPPPPGFGNPVPPLGFGKPVPPRGFEKPVSPPPGFENIYSVPGFSNPFGVQNATVAAPRGVQIKMEIQ</sequence>
<dbReference type="AlphaFoldDB" id="A0AAN9MNK3"/>
<keyword evidence="4" id="KW-1185">Reference proteome</keyword>